<feature type="domain" description="HTH merR-type" evidence="4">
    <location>
        <begin position="15"/>
        <end position="82"/>
    </location>
</feature>
<sequence>MQVLLKFTMTSSLKTIGRVSKQTGVNIETIRYYEKIGLVDAPLRSEGGNRLFDGENIRRLNFIKRSRELGFSLEEIRALLQLSSSNSKDCRAAQKIANAHLEIVRSKISDLQQLAEVLDNLSAKCDPSAPDECPILHSLNEHN</sequence>
<dbReference type="InterPro" id="IPR009061">
    <property type="entry name" value="DNA-bd_dom_put_sf"/>
</dbReference>
<name>A0A545TJK2_9GAMM</name>
<dbReference type="PROSITE" id="PS50937">
    <property type="entry name" value="HTH_MERR_2"/>
    <property type="match status" value="1"/>
</dbReference>
<accession>A0A545TJK2</accession>
<dbReference type="Pfam" id="PF09278">
    <property type="entry name" value="MerR-DNA-bind"/>
    <property type="match status" value="1"/>
</dbReference>
<dbReference type="SMART" id="SM00422">
    <property type="entry name" value="HTH_MERR"/>
    <property type="match status" value="1"/>
</dbReference>
<evidence type="ECO:0000313" key="6">
    <source>
        <dbReference type="Proteomes" id="UP000317839"/>
    </source>
</evidence>
<protein>
    <submittedName>
        <fullName evidence="5">Helix-turn-helix domain-containing protein</fullName>
    </submittedName>
</protein>
<dbReference type="PRINTS" id="PR00040">
    <property type="entry name" value="HTHMERR"/>
</dbReference>
<dbReference type="EMBL" id="VIKR01000001">
    <property type="protein sequence ID" value="TQV77341.1"/>
    <property type="molecule type" value="Genomic_DNA"/>
</dbReference>
<keyword evidence="6" id="KW-1185">Reference proteome</keyword>
<dbReference type="OrthoDB" id="9808480at2"/>
<dbReference type="SUPFAM" id="SSF46955">
    <property type="entry name" value="Putative DNA-binding domain"/>
    <property type="match status" value="1"/>
</dbReference>
<evidence type="ECO:0000256" key="2">
    <source>
        <dbReference type="ARBA" id="ARBA00023125"/>
    </source>
</evidence>
<dbReference type="AlphaFoldDB" id="A0A545TJK2"/>
<dbReference type="GO" id="GO:0003677">
    <property type="term" value="F:DNA binding"/>
    <property type="evidence" value="ECO:0007669"/>
    <property type="project" value="UniProtKB-KW"/>
</dbReference>
<dbReference type="PROSITE" id="PS00552">
    <property type="entry name" value="HTH_MERR_1"/>
    <property type="match status" value="1"/>
</dbReference>
<dbReference type="Pfam" id="PF00376">
    <property type="entry name" value="MerR"/>
    <property type="match status" value="1"/>
</dbReference>
<keyword evidence="3" id="KW-0804">Transcription</keyword>
<keyword evidence="2" id="KW-0238">DNA-binding</keyword>
<dbReference type="InterPro" id="IPR047057">
    <property type="entry name" value="MerR_fam"/>
</dbReference>
<reference evidence="5 6" key="1">
    <citation type="submission" date="2019-06" db="EMBL/GenBank/DDBJ databases">
        <title>Draft genome of Aliikangiella marina GYP-15.</title>
        <authorList>
            <person name="Wang G."/>
        </authorList>
    </citation>
    <scope>NUCLEOTIDE SEQUENCE [LARGE SCALE GENOMIC DNA]</scope>
    <source>
        <strain evidence="5 6">GYP-15</strain>
    </source>
</reference>
<comment type="caution">
    <text evidence="5">The sequence shown here is derived from an EMBL/GenBank/DDBJ whole genome shotgun (WGS) entry which is preliminary data.</text>
</comment>
<evidence type="ECO:0000256" key="3">
    <source>
        <dbReference type="ARBA" id="ARBA00023163"/>
    </source>
</evidence>
<dbReference type="InterPro" id="IPR015358">
    <property type="entry name" value="Tscrpt_reg_MerR_DNA-bd"/>
</dbReference>
<organism evidence="5 6">
    <name type="scientific">Aliikangiella marina</name>
    <dbReference type="NCBI Taxonomy" id="1712262"/>
    <lineage>
        <taxon>Bacteria</taxon>
        <taxon>Pseudomonadati</taxon>
        <taxon>Pseudomonadota</taxon>
        <taxon>Gammaproteobacteria</taxon>
        <taxon>Oceanospirillales</taxon>
        <taxon>Pleioneaceae</taxon>
        <taxon>Aliikangiella</taxon>
    </lineage>
</organism>
<dbReference type="PANTHER" id="PTHR30204">
    <property type="entry name" value="REDOX-CYCLING DRUG-SENSING TRANSCRIPTIONAL ACTIVATOR SOXR"/>
    <property type="match status" value="1"/>
</dbReference>
<proteinExistence type="predicted"/>
<keyword evidence="1" id="KW-0805">Transcription regulation</keyword>
<evidence type="ECO:0000259" key="4">
    <source>
        <dbReference type="PROSITE" id="PS50937"/>
    </source>
</evidence>
<dbReference type="InterPro" id="IPR000551">
    <property type="entry name" value="MerR-type_HTH_dom"/>
</dbReference>
<dbReference type="Gene3D" id="1.10.1660.10">
    <property type="match status" value="1"/>
</dbReference>
<evidence type="ECO:0000313" key="5">
    <source>
        <dbReference type="EMBL" id="TQV77341.1"/>
    </source>
</evidence>
<dbReference type="GO" id="GO:0003700">
    <property type="term" value="F:DNA-binding transcription factor activity"/>
    <property type="evidence" value="ECO:0007669"/>
    <property type="project" value="InterPro"/>
</dbReference>
<dbReference type="CDD" id="cd04785">
    <property type="entry name" value="HTH_CadR-PbrR-like"/>
    <property type="match status" value="1"/>
</dbReference>
<dbReference type="PANTHER" id="PTHR30204:SF94">
    <property type="entry name" value="HEAVY METAL-DEPENDENT TRANSCRIPTIONAL REGULATOR HI_0293-RELATED"/>
    <property type="match status" value="1"/>
</dbReference>
<evidence type="ECO:0000256" key="1">
    <source>
        <dbReference type="ARBA" id="ARBA00023015"/>
    </source>
</evidence>
<dbReference type="Proteomes" id="UP000317839">
    <property type="component" value="Unassembled WGS sequence"/>
</dbReference>
<gene>
    <name evidence="5" type="ORF">FLL45_05190</name>
</gene>